<dbReference type="AlphaFoldDB" id="A0A9X3NBV9"/>
<dbReference type="GO" id="GO:0016758">
    <property type="term" value="F:hexosyltransferase activity"/>
    <property type="evidence" value="ECO:0007669"/>
    <property type="project" value="InterPro"/>
</dbReference>
<dbReference type="Pfam" id="PF04101">
    <property type="entry name" value="Glyco_tran_28_C"/>
    <property type="match status" value="1"/>
</dbReference>
<dbReference type="InterPro" id="IPR007235">
    <property type="entry name" value="Glyco_trans_28_C"/>
</dbReference>
<dbReference type="EMBL" id="JAPDDP010000062">
    <property type="protein sequence ID" value="MDA0183820.1"/>
    <property type="molecule type" value="Genomic_DNA"/>
</dbReference>
<protein>
    <submittedName>
        <fullName evidence="2">Glycosyltransferase</fullName>
        <ecNumber evidence="2">2.4.-.-</ecNumber>
    </submittedName>
</protein>
<feature type="non-terminal residue" evidence="2">
    <location>
        <position position="1"/>
    </location>
</feature>
<dbReference type="RefSeq" id="WP_270028235.1">
    <property type="nucleotide sequence ID" value="NZ_JAPDDP010000062.1"/>
</dbReference>
<keyword evidence="2" id="KW-0328">Glycosyltransferase</keyword>
<accession>A0A9X3NBV9</accession>
<gene>
    <name evidence="2" type="ORF">OJ997_26175</name>
</gene>
<evidence type="ECO:0000259" key="1">
    <source>
        <dbReference type="Pfam" id="PF04101"/>
    </source>
</evidence>
<dbReference type="Proteomes" id="UP001147653">
    <property type="component" value="Unassembled WGS sequence"/>
</dbReference>
<evidence type="ECO:0000313" key="2">
    <source>
        <dbReference type="EMBL" id="MDA0183820.1"/>
    </source>
</evidence>
<dbReference type="SUPFAM" id="SSF53756">
    <property type="entry name" value="UDP-Glycosyltransferase/glycogen phosphorylase"/>
    <property type="match status" value="1"/>
</dbReference>
<comment type="caution">
    <text evidence="2">The sequence shown here is derived from an EMBL/GenBank/DDBJ whole genome shotgun (WGS) entry which is preliminary data.</text>
</comment>
<keyword evidence="2" id="KW-0808">Transferase</keyword>
<evidence type="ECO:0000313" key="3">
    <source>
        <dbReference type="Proteomes" id="UP001147653"/>
    </source>
</evidence>
<reference evidence="2" key="1">
    <citation type="submission" date="2022-10" db="EMBL/GenBank/DDBJ databases">
        <title>The WGS of Solirubrobacter phytolaccae KCTC 29190.</title>
        <authorList>
            <person name="Jiang Z."/>
        </authorList>
    </citation>
    <scope>NUCLEOTIDE SEQUENCE</scope>
    <source>
        <strain evidence="2">KCTC 29190</strain>
    </source>
</reference>
<feature type="domain" description="Glycosyl transferase family 28 C-terminal" evidence="1">
    <location>
        <begin position="87"/>
        <end position="177"/>
    </location>
</feature>
<organism evidence="2 3">
    <name type="scientific">Solirubrobacter phytolaccae</name>
    <dbReference type="NCBI Taxonomy" id="1404360"/>
    <lineage>
        <taxon>Bacteria</taxon>
        <taxon>Bacillati</taxon>
        <taxon>Actinomycetota</taxon>
        <taxon>Thermoleophilia</taxon>
        <taxon>Solirubrobacterales</taxon>
        <taxon>Solirubrobacteraceae</taxon>
        <taxon>Solirubrobacter</taxon>
    </lineage>
</organism>
<keyword evidence="3" id="KW-1185">Reference proteome</keyword>
<name>A0A9X3NBV9_9ACTN</name>
<sequence length="198" mass="19228">AGAAAGAAGTGPAGGGPTWLSGLAYACLRRGFWDVPPHAGGAGTLVTMGAGPEGDALGEAVLARLAAPVTVVRGAASDLAAPAHATVLTALPSLQDVLLAADVVIATAGQTSLEAAACGTPAVLLALDAFQAEQARRLAEAGAALLADSAEDAVRLATALLEAPEQRAKLTAAGRATIDGRGARRVAEALSRLRGAAA</sequence>
<dbReference type="EC" id="2.4.-.-" evidence="2"/>
<proteinExistence type="predicted"/>
<dbReference type="Gene3D" id="3.40.50.2000">
    <property type="entry name" value="Glycogen Phosphorylase B"/>
    <property type="match status" value="1"/>
</dbReference>